<organism evidence="7 8">
    <name type="scientific">Scleropages formosus</name>
    <name type="common">Asian bonytongue</name>
    <name type="synonym">Osteoglossum formosum</name>
    <dbReference type="NCBI Taxonomy" id="113540"/>
    <lineage>
        <taxon>Eukaryota</taxon>
        <taxon>Metazoa</taxon>
        <taxon>Chordata</taxon>
        <taxon>Craniata</taxon>
        <taxon>Vertebrata</taxon>
        <taxon>Euteleostomi</taxon>
        <taxon>Actinopterygii</taxon>
        <taxon>Neopterygii</taxon>
        <taxon>Teleostei</taxon>
        <taxon>Osteoglossocephala</taxon>
        <taxon>Osteoglossomorpha</taxon>
        <taxon>Osteoglossiformes</taxon>
        <taxon>Osteoglossidae</taxon>
        <taxon>Scleropages</taxon>
    </lineage>
</organism>
<evidence type="ECO:0000256" key="4">
    <source>
        <dbReference type="ARBA" id="ARBA00075195"/>
    </source>
</evidence>
<name>A0A8C9TX49_SCLFO</name>
<evidence type="ECO:0000256" key="5">
    <source>
        <dbReference type="SAM" id="MobiDB-lite"/>
    </source>
</evidence>
<protein>
    <recommendedName>
        <fullName evidence="4">Stem cell protein</fullName>
    </recommendedName>
</protein>
<keyword evidence="3" id="KW-0804">Transcription</keyword>
<dbReference type="GO" id="GO:0000978">
    <property type="term" value="F:RNA polymerase II cis-regulatory region sequence-specific DNA binding"/>
    <property type="evidence" value="ECO:0007669"/>
    <property type="project" value="TreeGrafter"/>
</dbReference>
<dbReference type="CDD" id="cd19705">
    <property type="entry name" value="bHLH_TS_LYL1"/>
    <property type="match status" value="1"/>
</dbReference>
<dbReference type="InterPro" id="IPR040238">
    <property type="entry name" value="TAL-like"/>
</dbReference>
<keyword evidence="8" id="KW-1185">Reference proteome</keyword>
<reference evidence="7 8" key="1">
    <citation type="submission" date="2019-04" db="EMBL/GenBank/DDBJ databases">
        <authorList>
            <consortium name="Wellcome Sanger Institute Data Sharing"/>
        </authorList>
    </citation>
    <scope>NUCLEOTIDE SEQUENCE [LARGE SCALE GENOMIC DNA]</scope>
</reference>
<feature type="compositionally biased region" description="Polar residues" evidence="5">
    <location>
        <begin position="343"/>
        <end position="357"/>
    </location>
</feature>
<dbReference type="Proteomes" id="UP000694397">
    <property type="component" value="Chromosome 20"/>
</dbReference>
<dbReference type="InterPro" id="IPR036638">
    <property type="entry name" value="HLH_DNA-bd_sf"/>
</dbReference>
<dbReference type="GO" id="GO:0046983">
    <property type="term" value="F:protein dimerization activity"/>
    <property type="evidence" value="ECO:0007669"/>
    <property type="project" value="InterPro"/>
</dbReference>
<feature type="compositionally biased region" description="Basic and acidic residues" evidence="5">
    <location>
        <begin position="285"/>
        <end position="308"/>
    </location>
</feature>
<feature type="domain" description="BHLH" evidence="6">
    <location>
        <begin position="225"/>
        <end position="277"/>
    </location>
</feature>
<proteinExistence type="predicted"/>
<evidence type="ECO:0000313" key="7">
    <source>
        <dbReference type="Ensembl" id="ENSSFOP00015056400.1"/>
    </source>
</evidence>
<dbReference type="GeneID" id="108939887"/>
<evidence type="ECO:0000256" key="2">
    <source>
        <dbReference type="ARBA" id="ARBA00023125"/>
    </source>
</evidence>
<evidence type="ECO:0000256" key="1">
    <source>
        <dbReference type="ARBA" id="ARBA00023015"/>
    </source>
</evidence>
<dbReference type="PROSITE" id="PS50888">
    <property type="entry name" value="BHLH"/>
    <property type="match status" value="1"/>
</dbReference>
<dbReference type="AlphaFoldDB" id="A0A8C9TX49"/>
<dbReference type="SMART" id="SM00353">
    <property type="entry name" value="HLH"/>
    <property type="match status" value="1"/>
</dbReference>
<dbReference type="Gene3D" id="4.10.280.10">
    <property type="entry name" value="Helix-loop-helix DNA-binding domain"/>
    <property type="match status" value="1"/>
</dbReference>
<dbReference type="Pfam" id="PF00010">
    <property type="entry name" value="HLH"/>
    <property type="match status" value="1"/>
</dbReference>
<dbReference type="Ensembl" id="ENSSFOT00015054551.1">
    <property type="protein sequence ID" value="ENSSFOP00015056400.1"/>
    <property type="gene ID" value="ENSSFOG00015031783.1"/>
</dbReference>
<feature type="compositionally biased region" description="Polar residues" evidence="5">
    <location>
        <begin position="24"/>
        <end position="36"/>
    </location>
</feature>
<dbReference type="SUPFAM" id="SSF47459">
    <property type="entry name" value="HLH, helix-loop-helix DNA-binding domain"/>
    <property type="match status" value="1"/>
</dbReference>
<evidence type="ECO:0000256" key="3">
    <source>
        <dbReference type="ARBA" id="ARBA00023163"/>
    </source>
</evidence>
<dbReference type="GO" id="GO:0000981">
    <property type="term" value="F:DNA-binding transcription factor activity, RNA polymerase II-specific"/>
    <property type="evidence" value="ECO:0007669"/>
    <property type="project" value="InterPro"/>
</dbReference>
<keyword evidence="1" id="KW-0805">Transcription regulation</keyword>
<feature type="region of interest" description="Disordered" evidence="5">
    <location>
        <begin position="1"/>
        <end position="102"/>
    </location>
</feature>
<dbReference type="GeneTree" id="ENSGT00940000166140"/>
<reference evidence="7" key="3">
    <citation type="submission" date="2025-09" db="UniProtKB">
        <authorList>
            <consortium name="Ensembl"/>
        </authorList>
    </citation>
    <scope>IDENTIFICATION</scope>
</reference>
<dbReference type="PANTHER" id="PTHR13864:SF25">
    <property type="entry name" value="PROTEIN LYL-1-LIKE ISOFORM X1-RELATED"/>
    <property type="match status" value="1"/>
</dbReference>
<dbReference type="OrthoDB" id="10069510at2759"/>
<feature type="compositionally biased region" description="Basic and acidic residues" evidence="5">
    <location>
        <begin position="366"/>
        <end position="382"/>
    </location>
</feature>
<dbReference type="PANTHER" id="PTHR13864">
    <property type="entry name" value="T-CELL ACUTE LYMPHOCYTIC LEUKEMIA/STEM CELL LEUKEMIA-RELATED"/>
    <property type="match status" value="1"/>
</dbReference>
<keyword evidence="2" id="KW-0238">DNA-binding</keyword>
<sequence>MMEKMEPPVSPRPSTPAGSDRLSPAQTASPDISSPPANEVGGREDTAHGSPTAEAPVQFTSLAPEPVAVETAGSPTAAPSHLPPAADPTPTPGTPASPPLAAPFSVSLPPNIPVISLGHSKPPIPPIAMGGTQLTALHPIPTRSHGSADARLAQLASLSAAGPGVPVPSSGPLLPPQYLPGHPFFNSSYLGPSGNYALFTNSRIKRRPSSHFELDLTEGPPQKLARRVFTNSRERWRQQNVNGAFSELRKLIPTHPPDKKLSKNEILRLAMKYINFLVKLLHDQASDRPGEGDEGGQKERCTEEDRLRKGNSWNTCPRSRCESPPLAPRPPLVVDLPDRDSCESMSAQATSPTSSCYGDTDSEESLAAKHSEMESRAFGLDQDKEQLRAVATADQR</sequence>
<dbReference type="RefSeq" id="XP_018617056.2">
    <property type="nucleotide sequence ID" value="XM_018761540.2"/>
</dbReference>
<gene>
    <name evidence="7" type="primary">lyl1</name>
</gene>
<dbReference type="InterPro" id="IPR011598">
    <property type="entry name" value="bHLH_dom"/>
</dbReference>
<feature type="region of interest" description="Disordered" evidence="5">
    <location>
        <begin position="285"/>
        <end position="382"/>
    </location>
</feature>
<reference evidence="7" key="2">
    <citation type="submission" date="2025-08" db="UniProtKB">
        <authorList>
            <consortium name="Ensembl"/>
        </authorList>
    </citation>
    <scope>IDENTIFICATION</scope>
</reference>
<feature type="compositionally biased region" description="Pro residues" evidence="5">
    <location>
        <begin position="81"/>
        <end position="101"/>
    </location>
</feature>
<dbReference type="FunFam" id="4.10.280.10:FF:000015">
    <property type="entry name" value="T-cell acute lymphocytic leukemia 1"/>
    <property type="match status" value="1"/>
</dbReference>
<evidence type="ECO:0000259" key="6">
    <source>
        <dbReference type="PROSITE" id="PS50888"/>
    </source>
</evidence>
<evidence type="ECO:0000313" key="8">
    <source>
        <dbReference type="Proteomes" id="UP000694397"/>
    </source>
</evidence>
<accession>A0A8C9TX49</accession>